<feature type="domain" description="Coenzyme PQQ synthesis protein F-like C-terminal lobe" evidence="2">
    <location>
        <begin position="5"/>
        <end position="103"/>
    </location>
</feature>
<dbReference type="PANTHER" id="PTHR43690">
    <property type="entry name" value="NARDILYSIN"/>
    <property type="match status" value="1"/>
</dbReference>
<gene>
    <name evidence="3" type="ORF">LAZ67_13001553</name>
</gene>
<dbReference type="EMBL" id="CP092875">
    <property type="protein sequence ID" value="UYV75849.1"/>
    <property type="molecule type" value="Genomic_DNA"/>
</dbReference>
<evidence type="ECO:0000313" key="3">
    <source>
        <dbReference type="EMBL" id="UYV75849.1"/>
    </source>
</evidence>
<dbReference type="InterPro" id="IPR050626">
    <property type="entry name" value="Peptidase_M16"/>
</dbReference>
<dbReference type="Gene3D" id="3.30.830.10">
    <property type="entry name" value="Metalloenzyme, LuxS/M16 peptidase-like"/>
    <property type="match status" value="1"/>
</dbReference>
<evidence type="ECO:0000313" key="4">
    <source>
        <dbReference type="Proteomes" id="UP001235939"/>
    </source>
</evidence>
<dbReference type="InterPro" id="IPR054734">
    <property type="entry name" value="PqqF-like_C_4"/>
</dbReference>
<sequence>MLTRLCGQVIKEAAFNTLRTQEQLGYIVSSQVTKQASTISLHLLVQSDRELTLVDSRIEAFLSSIQVSLKTMSSEEFDNHKKSLESMLTEKPKFLFHRFAKLWAEIESQQYNFERRFYTGQGHLDTSTELRILPSNPSLHGC</sequence>
<protein>
    <submittedName>
        <fullName evidence="3">IDE</fullName>
    </submittedName>
</protein>
<keyword evidence="1" id="KW-0479">Metal-binding</keyword>
<evidence type="ECO:0000256" key="1">
    <source>
        <dbReference type="ARBA" id="ARBA00022723"/>
    </source>
</evidence>
<dbReference type="SUPFAM" id="SSF63411">
    <property type="entry name" value="LuxS/MPP-like metallohydrolase"/>
    <property type="match status" value="1"/>
</dbReference>
<organism evidence="3 4">
    <name type="scientific">Cordylochernes scorpioides</name>
    <dbReference type="NCBI Taxonomy" id="51811"/>
    <lineage>
        <taxon>Eukaryota</taxon>
        <taxon>Metazoa</taxon>
        <taxon>Ecdysozoa</taxon>
        <taxon>Arthropoda</taxon>
        <taxon>Chelicerata</taxon>
        <taxon>Arachnida</taxon>
        <taxon>Pseudoscorpiones</taxon>
        <taxon>Cheliferoidea</taxon>
        <taxon>Chernetidae</taxon>
        <taxon>Cordylochernes</taxon>
    </lineage>
</organism>
<keyword evidence="4" id="KW-1185">Reference proteome</keyword>
<accession>A0ABY6L4R1</accession>
<reference evidence="3 4" key="1">
    <citation type="submission" date="2022-01" db="EMBL/GenBank/DDBJ databases">
        <title>A chromosomal length assembly of Cordylochernes scorpioides.</title>
        <authorList>
            <person name="Zeh D."/>
            <person name="Zeh J."/>
        </authorList>
    </citation>
    <scope>NUCLEOTIDE SEQUENCE [LARGE SCALE GENOMIC DNA]</scope>
    <source>
        <strain evidence="3">IN4F17</strain>
        <tissue evidence="3">Whole Body</tissue>
    </source>
</reference>
<dbReference type="InterPro" id="IPR011249">
    <property type="entry name" value="Metalloenz_LuxS/M16"/>
</dbReference>
<dbReference type="Proteomes" id="UP001235939">
    <property type="component" value="Chromosome 13"/>
</dbReference>
<dbReference type="Pfam" id="PF22456">
    <property type="entry name" value="PqqF-like_C_4"/>
    <property type="match status" value="1"/>
</dbReference>
<dbReference type="PANTHER" id="PTHR43690:SF18">
    <property type="entry name" value="INSULIN-DEGRADING ENZYME-RELATED"/>
    <property type="match status" value="1"/>
</dbReference>
<evidence type="ECO:0000259" key="2">
    <source>
        <dbReference type="Pfam" id="PF22456"/>
    </source>
</evidence>
<proteinExistence type="predicted"/>
<name>A0ABY6L4R1_9ARAC</name>